<dbReference type="Proteomes" id="UP000027120">
    <property type="component" value="Unassembled WGS sequence"/>
</dbReference>
<feature type="domain" description="Terpene synthase N-terminal" evidence="6">
    <location>
        <begin position="5"/>
        <end position="106"/>
    </location>
</feature>
<dbReference type="InterPro" id="IPR036965">
    <property type="entry name" value="Terpene_synth_N_sf"/>
</dbReference>
<evidence type="ECO:0000313" key="8">
    <source>
        <dbReference type="Proteomes" id="UP000027120"/>
    </source>
</evidence>
<proteinExistence type="predicted"/>
<dbReference type="SMR" id="A0A067FGG7"/>
<dbReference type="InterPro" id="IPR050148">
    <property type="entry name" value="Terpene_synthase-like"/>
</dbReference>
<dbReference type="AlphaFoldDB" id="A0A067FGG7"/>
<dbReference type="GO" id="GO:0016114">
    <property type="term" value="P:terpenoid biosynthetic process"/>
    <property type="evidence" value="ECO:0007669"/>
    <property type="project" value="InterPro"/>
</dbReference>
<evidence type="ECO:0000256" key="2">
    <source>
        <dbReference type="ARBA" id="ARBA00001946"/>
    </source>
</evidence>
<evidence type="ECO:0000256" key="4">
    <source>
        <dbReference type="ARBA" id="ARBA00023211"/>
    </source>
</evidence>
<dbReference type="EMBL" id="KK784899">
    <property type="protein sequence ID" value="KDO66458.1"/>
    <property type="molecule type" value="Genomic_DNA"/>
</dbReference>
<accession>A0A067FGG7</accession>
<evidence type="ECO:0000313" key="7">
    <source>
        <dbReference type="EMBL" id="KDO66458.1"/>
    </source>
</evidence>
<dbReference type="PANTHER" id="PTHR31225">
    <property type="entry name" value="OS04G0344100 PROTEIN-RELATED"/>
    <property type="match status" value="1"/>
</dbReference>
<dbReference type="Gene3D" id="1.50.10.130">
    <property type="entry name" value="Terpene synthase, N-terminal domain"/>
    <property type="match status" value="1"/>
</dbReference>
<dbReference type="PANTHER" id="PTHR31225:SF245">
    <property type="entry name" value="(-)-ALPHA-TERPINEOL SYNTHASE-LIKE"/>
    <property type="match status" value="1"/>
</dbReference>
<organism evidence="7 8">
    <name type="scientific">Citrus sinensis</name>
    <name type="common">Sweet orange</name>
    <name type="synonym">Citrus aurantium var. sinensis</name>
    <dbReference type="NCBI Taxonomy" id="2711"/>
    <lineage>
        <taxon>Eukaryota</taxon>
        <taxon>Viridiplantae</taxon>
        <taxon>Streptophyta</taxon>
        <taxon>Embryophyta</taxon>
        <taxon>Tracheophyta</taxon>
        <taxon>Spermatophyta</taxon>
        <taxon>Magnoliopsida</taxon>
        <taxon>eudicotyledons</taxon>
        <taxon>Gunneridae</taxon>
        <taxon>Pentapetalae</taxon>
        <taxon>rosids</taxon>
        <taxon>malvids</taxon>
        <taxon>Sapindales</taxon>
        <taxon>Rutaceae</taxon>
        <taxon>Aurantioideae</taxon>
        <taxon>Citrus</taxon>
    </lineage>
</organism>
<name>A0A067FGG7_CITSI</name>
<evidence type="ECO:0000256" key="1">
    <source>
        <dbReference type="ARBA" id="ARBA00001936"/>
    </source>
</evidence>
<dbReference type="SUPFAM" id="SSF48239">
    <property type="entry name" value="Terpenoid cyclases/Protein prenyltransferases"/>
    <property type="match status" value="1"/>
</dbReference>
<keyword evidence="4" id="KW-0464">Manganese</keyword>
<keyword evidence="3" id="KW-0460">Magnesium</keyword>
<evidence type="ECO:0000256" key="3">
    <source>
        <dbReference type="ARBA" id="ARBA00022842"/>
    </source>
</evidence>
<gene>
    <name evidence="7" type="ORF">CISIN_1g038158mg</name>
</gene>
<reference evidence="7 8" key="1">
    <citation type="submission" date="2014-04" db="EMBL/GenBank/DDBJ databases">
        <authorList>
            <consortium name="International Citrus Genome Consortium"/>
            <person name="Gmitter F."/>
            <person name="Chen C."/>
            <person name="Farmerie W."/>
            <person name="Harkins T."/>
            <person name="Desany B."/>
            <person name="Mohiuddin M."/>
            <person name="Kodira C."/>
            <person name="Borodovsky M."/>
            <person name="Lomsadze A."/>
            <person name="Burns P."/>
            <person name="Jenkins J."/>
            <person name="Prochnik S."/>
            <person name="Shu S."/>
            <person name="Chapman J."/>
            <person name="Pitluck S."/>
            <person name="Schmutz J."/>
            <person name="Rokhsar D."/>
        </authorList>
    </citation>
    <scope>NUCLEOTIDE SEQUENCE</scope>
</reference>
<evidence type="ECO:0000259" key="6">
    <source>
        <dbReference type="Pfam" id="PF01397"/>
    </source>
</evidence>
<dbReference type="Pfam" id="PF01397">
    <property type="entry name" value="Terpene_synth"/>
    <property type="match status" value="1"/>
</dbReference>
<evidence type="ECO:0000256" key="5">
    <source>
        <dbReference type="ARBA" id="ARBA00023239"/>
    </source>
</evidence>
<protein>
    <recommendedName>
        <fullName evidence="6">Terpene synthase N-terminal domain-containing protein</fullName>
    </recommendedName>
</protein>
<sequence>MQKGKVKTITNDATKPLHQLELIDTLQGLGLAYHFESEIRNILRNIYNKNKDDKWKKENVRVHATSLEFGLLRQHEVFNGFKETKSYLISDDFNGILSLYVASYYSLIRRRKRHGEGLAKYTA</sequence>
<dbReference type="GO" id="GO:0010333">
    <property type="term" value="F:terpene synthase activity"/>
    <property type="evidence" value="ECO:0007669"/>
    <property type="project" value="InterPro"/>
</dbReference>
<keyword evidence="8" id="KW-1185">Reference proteome</keyword>
<comment type="cofactor">
    <cofactor evidence="1">
        <name>Mn(2+)</name>
        <dbReference type="ChEBI" id="CHEBI:29035"/>
    </cofactor>
</comment>
<comment type="cofactor">
    <cofactor evidence="2">
        <name>Mg(2+)</name>
        <dbReference type="ChEBI" id="CHEBI:18420"/>
    </cofactor>
</comment>
<dbReference type="InterPro" id="IPR001906">
    <property type="entry name" value="Terpene_synth_N"/>
</dbReference>
<dbReference type="STRING" id="2711.A0A067FGG7"/>
<keyword evidence="5" id="KW-0456">Lyase</keyword>
<dbReference type="InterPro" id="IPR008930">
    <property type="entry name" value="Terpenoid_cyclase/PrenylTrfase"/>
</dbReference>